<evidence type="ECO:0008006" key="3">
    <source>
        <dbReference type="Google" id="ProtNLM"/>
    </source>
</evidence>
<sequence>MAIRLIYLLGCQTFRWLALLARSSAAKDIEILMLRHQLTVAQRIHPRPRFSWSDRGVMAALLRMANKQQRSHLALLVTPRMLLWMSSGFSEVALCGLPGGGAVIQGSHEDAVDLAGDMPLEAAHDVLLRQA</sequence>
<keyword evidence="2" id="KW-1185">Reference proteome</keyword>
<protein>
    <recommendedName>
        <fullName evidence="3">Integrase</fullName>
    </recommendedName>
</protein>
<gene>
    <name evidence="1" type="ORF">KN815_48680</name>
</gene>
<reference evidence="1 2" key="1">
    <citation type="submission" date="2021-06" db="EMBL/GenBank/DDBJ databases">
        <authorList>
            <person name="Pan X."/>
        </authorList>
    </citation>
    <scope>NUCLEOTIDE SEQUENCE [LARGE SCALE GENOMIC DNA]</scope>
    <source>
        <strain evidence="1 2">4503</strain>
    </source>
</reference>
<dbReference type="EMBL" id="JAHLEM010001181">
    <property type="protein sequence ID" value="MBU3871648.1"/>
    <property type="molecule type" value="Genomic_DNA"/>
</dbReference>
<evidence type="ECO:0000313" key="1">
    <source>
        <dbReference type="EMBL" id="MBU3871648.1"/>
    </source>
</evidence>
<comment type="caution">
    <text evidence="1">The sequence shown here is derived from an EMBL/GenBank/DDBJ whole genome shotgun (WGS) entry which is preliminary data.</text>
</comment>
<proteinExistence type="predicted"/>
<name>A0ABS6CXH1_9ACTN</name>
<feature type="non-terminal residue" evidence="1">
    <location>
        <position position="131"/>
    </location>
</feature>
<evidence type="ECO:0000313" key="2">
    <source>
        <dbReference type="Proteomes" id="UP000720508"/>
    </source>
</evidence>
<accession>A0ABS6CXH1</accession>
<organism evidence="1 2">
    <name type="scientific">Streptomyces niphimycinicus</name>
    <dbReference type="NCBI Taxonomy" id="2842201"/>
    <lineage>
        <taxon>Bacteria</taxon>
        <taxon>Bacillati</taxon>
        <taxon>Actinomycetota</taxon>
        <taxon>Actinomycetes</taxon>
        <taxon>Kitasatosporales</taxon>
        <taxon>Streptomycetaceae</taxon>
        <taxon>Streptomyces</taxon>
    </lineage>
</organism>
<dbReference type="Proteomes" id="UP000720508">
    <property type="component" value="Unassembled WGS sequence"/>
</dbReference>